<gene>
    <name evidence="3" type="ORF">NYP16_08610</name>
</gene>
<dbReference type="InterPro" id="IPR005625">
    <property type="entry name" value="PepSY-ass_TM"/>
</dbReference>
<feature type="region of interest" description="Disordered" evidence="1">
    <location>
        <begin position="288"/>
        <end position="314"/>
    </location>
</feature>
<feature type="transmembrane region" description="Helical" evidence="2">
    <location>
        <begin position="190"/>
        <end position="214"/>
    </location>
</feature>
<evidence type="ECO:0000256" key="2">
    <source>
        <dbReference type="SAM" id="Phobius"/>
    </source>
</evidence>
<evidence type="ECO:0000313" key="3">
    <source>
        <dbReference type="EMBL" id="MDA5194010.1"/>
    </source>
</evidence>
<feature type="transmembrane region" description="Helical" evidence="2">
    <location>
        <begin position="12"/>
        <end position="37"/>
    </location>
</feature>
<dbReference type="RefSeq" id="WP_274943716.1">
    <property type="nucleotide sequence ID" value="NZ_JANWOI010000003.1"/>
</dbReference>
<keyword evidence="4" id="KW-1185">Reference proteome</keyword>
<accession>A0A9X3Z795</accession>
<reference evidence="3" key="1">
    <citation type="submission" date="2022-08" db="EMBL/GenBank/DDBJ databases">
        <authorList>
            <person name="Vandamme P."/>
            <person name="Hettiarachchi A."/>
            <person name="Peeters C."/>
            <person name="Cnockaert M."/>
            <person name="Carlier A."/>
        </authorList>
    </citation>
    <scope>NUCLEOTIDE SEQUENCE</scope>
    <source>
        <strain evidence="3">LMG 31809</strain>
    </source>
</reference>
<feature type="transmembrane region" description="Helical" evidence="2">
    <location>
        <begin position="149"/>
        <end position="169"/>
    </location>
</feature>
<dbReference type="PANTHER" id="PTHR34219">
    <property type="entry name" value="IRON-REGULATED INNER MEMBRANE PROTEIN-RELATED"/>
    <property type="match status" value="1"/>
</dbReference>
<comment type="caution">
    <text evidence="3">The sequence shown here is derived from an EMBL/GenBank/DDBJ whole genome shotgun (WGS) entry which is preliminary data.</text>
</comment>
<feature type="compositionally biased region" description="Basic and acidic residues" evidence="1">
    <location>
        <begin position="303"/>
        <end position="314"/>
    </location>
</feature>
<evidence type="ECO:0000256" key="1">
    <source>
        <dbReference type="SAM" id="MobiDB-lite"/>
    </source>
</evidence>
<proteinExistence type="predicted"/>
<feature type="transmembrane region" description="Helical" evidence="2">
    <location>
        <begin position="337"/>
        <end position="362"/>
    </location>
</feature>
<keyword evidence="2" id="KW-0812">Transmembrane</keyword>
<name>A0A9X3Z795_9PROT</name>
<keyword evidence="2" id="KW-0472">Membrane</keyword>
<protein>
    <submittedName>
        <fullName evidence="3">PepSY domain-containing protein</fullName>
    </submittedName>
</protein>
<dbReference type="Proteomes" id="UP001141619">
    <property type="component" value="Unassembled WGS sequence"/>
</dbReference>
<evidence type="ECO:0000313" key="4">
    <source>
        <dbReference type="Proteomes" id="UP001141619"/>
    </source>
</evidence>
<dbReference type="AlphaFoldDB" id="A0A9X3Z795"/>
<sequence length="385" mass="41833">MTKMTARRLWLNIHLYLALTVGVALVVVAVSGSLLVWHDAVDRLLEPARYATTGSELGLSNDEYLKVGALALEGVTPSVLRLPEHAGDPVTVAGPIPGTGMTGRAEMLTAWIDPPTGRVLHVANTSKSFTMVVHQLHGRLLIPEIGRKVVGWTGVFMLVLALSGIYLWWPRGGIKFRRALSWRKGLKTTTNLHHMFGIWISIPLAVLSFTGIYISFPQTSRAVLANFVDLGQPEQGRGPGRNNAQPLTATNLSVTEAVNQALAKSGGAQILAINLPTDKSPEWRIQYKSPEGTPPQSVTVDEASGKVKGSDKKPVSDVAQSTQRLMRRIHDGTDMGIVWQAIIFVGGILPLLFMITGVTMWLRRRSFERDSAQNRAASVAARATS</sequence>
<dbReference type="Pfam" id="PF03929">
    <property type="entry name" value="PepSY_TM"/>
    <property type="match status" value="1"/>
</dbReference>
<keyword evidence="2" id="KW-1133">Transmembrane helix</keyword>
<dbReference type="EMBL" id="JANWOI010000003">
    <property type="protein sequence ID" value="MDA5194010.1"/>
    <property type="molecule type" value="Genomic_DNA"/>
</dbReference>
<reference evidence="3" key="2">
    <citation type="journal article" date="2023" name="Syst. Appl. Microbiol.">
        <title>Govania unica gen. nov., sp. nov., a rare biosphere bacterium that represents a novel family in the class Alphaproteobacteria.</title>
        <authorList>
            <person name="Vandamme P."/>
            <person name="Peeters C."/>
            <person name="Hettiarachchi A."/>
            <person name="Cnockaert M."/>
            <person name="Carlier A."/>
        </authorList>
    </citation>
    <scope>NUCLEOTIDE SEQUENCE</scope>
    <source>
        <strain evidence="3">LMG 31809</strain>
    </source>
</reference>
<organism evidence="3 4">
    <name type="scientific">Govanella unica</name>
    <dbReference type="NCBI Taxonomy" id="2975056"/>
    <lineage>
        <taxon>Bacteria</taxon>
        <taxon>Pseudomonadati</taxon>
        <taxon>Pseudomonadota</taxon>
        <taxon>Alphaproteobacteria</taxon>
        <taxon>Emcibacterales</taxon>
        <taxon>Govanellaceae</taxon>
        <taxon>Govanella</taxon>
    </lineage>
</organism>